<dbReference type="Proteomes" id="UP000032430">
    <property type="component" value="Chromosome I"/>
</dbReference>
<sequence length="578" mass="65096">MPAANVRNPLLAQWPPAPHTRQYFLSSASAAVEVEKRGKELPAKSIVGNFSQKGEPEFHERMLDSTRLFTNLPVKFFDKYLMVQKSENPIILPRIMENKNVTVRSCFLKHPAFNDPSGPLHIQHWDALGWPSQQAYEEWLNTSMLFAFAHCFHYCSAPRVFDVDGEKNKSSESMFYFKQVMADPLSIGKKTNILSVTGFEYRNFNGDIQSTLLDVKEHSRVTMEQILAVAAQTHTTDIVLIPYGMGVFIPRNQDGDNIKQATFAGMIEALNKYKGPQITLHCCGWQGFHDVLASANNKNICFEDKTGYDAYTVANEIQDRGDAGEKQQSVMQKPLKSMLINAADNDWTALLDPGKSPGQFSDNHTLYHTTSDEYYAIVMCFAYFSIQRMIDFFENCFGNKIIQVNEQSTTPHELKTIQSEIATQKENGEGIQQEELYHKSVASSISKIDGILGTLRDKINQIDHNLPEAAERATILLKSLEQCRNKYHAALLKEPRGDAKKAGQQFNIDCNAAIDEAKPVLERDLNWGEYLGNLVKALANAIVWLVSIGNSNSFFPYKKSASIEAVEEAEQNLKLNNL</sequence>
<dbReference type="OrthoDB" id="5654319at2"/>
<dbReference type="RefSeq" id="WP_045097217.1">
    <property type="nucleotide sequence ID" value="NZ_LN614827.1"/>
</dbReference>
<gene>
    <name evidence="1" type="ORF">LFA_3689</name>
</gene>
<dbReference type="EMBL" id="LN614827">
    <property type="protein sequence ID" value="CEG59014.1"/>
    <property type="molecule type" value="Genomic_DNA"/>
</dbReference>
<evidence type="ECO:0000313" key="1">
    <source>
        <dbReference type="EMBL" id="CEG59014.1"/>
    </source>
</evidence>
<dbReference type="AlphaFoldDB" id="A0A098G937"/>
<evidence type="ECO:0000313" key="2">
    <source>
        <dbReference type="Proteomes" id="UP000032430"/>
    </source>
</evidence>
<keyword evidence="2" id="KW-1185">Reference proteome</keyword>
<reference evidence="2" key="1">
    <citation type="submission" date="2014-09" db="EMBL/GenBank/DDBJ databases">
        <authorList>
            <person name="Gomez-Valero L."/>
        </authorList>
    </citation>
    <scope>NUCLEOTIDE SEQUENCE [LARGE SCALE GENOMIC DNA]</scope>
    <source>
        <strain evidence="2">ATCC700992</strain>
    </source>
</reference>
<accession>A0A098G937</accession>
<proteinExistence type="predicted"/>
<dbReference type="HOGENOM" id="CLU_471588_0_0_6"/>
<organism evidence="1 2">
    <name type="scientific">Legionella fallonii LLAP-10</name>
    <dbReference type="NCBI Taxonomy" id="1212491"/>
    <lineage>
        <taxon>Bacteria</taxon>
        <taxon>Pseudomonadati</taxon>
        <taxon>Pseudomonadota</taxon>
        <taxon>Gammaproteobacteria</taxon>
        <taxon>Legionellales</taxon>
        <taxon>Legionellaceae</taxon>
        <taxon>Legionella</taxon>
    </lineage>
</organism>
<protein>
    <submittedName>
        <fullName evidence="1">Uncharacterized protein</fullName>
    </submittedName>
</protein>
<dbReference type="KEGG" id="lfa:LFA_3689"/>
<name>A0A098G937_9GAMM</name>